<dbReference type="GO" id="GO:0015293">
    <property type="term" value="F:symporter activity"/>
    <property type="evidence" value="ECO:0007669"/>
    <property type="project" value="UniProtKB-KW"/>
</dbReference>
<evidence type="ECO:0000256" key="12">
    <source>
        <dbReference type="ARBA" id="ARBA00022989"/>
    </source>
</evidence>
<organism evidence="19 20">
    <name type="scientific">Laodelphax striatellus</name>
    <name type="common">Small brown planthopper</name>
    <name type="synonym">Delphax striatella</name>
    <dbReference type="NCBI Taxonomy" id="195883"/>
    <lineage>
        <taxon>Eukaryota</taxon>
        <taxon>Metazoa</taxon>
        <taxon>Ecdysozoa</taxon>
        <taxon>Arthropoda</taxon>
        <taxon>Hexapoda</taxon>
        <taxon>Insecta</taxon>
        <taxon>Pterygota</taxon>
        <taxon>Neoptera</taxon>
        <taxon>Paraneoptera</taxon>
        <taxon>Hemiptera</taxon>
        <taxon>Auchenorrhyncha</taxon>
        <taxon>Fulgoroidea</taxon>
        <taxon>Delphacidae</taxon>
        <taxon>Criomorphinae</taxon>
        <taxon>Laodelphax</taxon>
    </lineage>
</organism>
<keyword evidence="20" id="KW-1185">Reference proteome</keyword>
<keyword evidence="6" id="KW-0109">Calcium transport</keyword>
<keyword evidence="11" id="KW-0630">Potassium</keyword>
<evidence type="ECO:0000256" key="11">
    <source>
        <dbReference type="ARBA" id="ARBA00022958"/>
    </source>
</evidence>
<feature type="transmembrane region" description="Helical" evidence="17">
    <location>
        <begin position="200"/>
        <end position="219"/>
    </location>
</feature>
<feature type="domain" description="Sodium/calcium exchanger membrane region" evidence="18">
    <location>
        <begin position="361"/>
        <end position="512"/>
    </location>
</feature>
<name>A0A482WY05_LAOST</name>
<dbReference type="InterPro" id="IPR004837">
    <property type="entry name" value="NaCa_Exmemb"/>
</dbReference>
<evidence type="ECO:0000313" key="20">
    <source>
        <dbReference type="Proteomes" id="UP000291343"/>
    </source>
</evidence>
<dbReference type="STRING" id="195883.A0A482WY05"/>
<feature type="transmembrane region" description="Helical" evidence="17">
    <location>
        <begin position="467"/>
        <end position="484"/>
    </location>
</feature>
<accession>A0A482WY05</accession>
<dbReference type="GO" id="GO:0005886">
    <property type="term" value="C:plasma membrane"/>
    <property type="evidence" value="ECO:0007669"/>
    <property type="project" value="TreeGrafter"/>
</dbReference>
<keyword evidence="4" id="KW-0050">Antiport</keyword>
<protein>
    <recommendedName>
        <fullName evidence="18">Sodium/calcium exchanger membrane region domain-containing protein</fullName>
    </recommendedName>
</protein>
<dbReference type="InParanoid" id="A0A482WY05"/>
<evidence type="ECO:0000256" key="8">
    <source>
        <dbReference type="ARBA" id="ARBA00022729"/>
    </source>
</evidence>
<keyword evidence="10" id="KW-0769">Symport</keyword>
<evidence type="ECO:0000256" key="4">
    <source>
        <dbReference type="ARBA" id="ARBA00022449"/>
    </source>
</evidence>
<dbReference type="EMBL" id="QKKF02022824">
    <property type="protein sequence ID" value="RZF38051.1"/>
    <property type="molecule type" value="Genomic_DNA"/>
</dbReference>
<feature type="transmembrane region" description="Helical" evidence="17">
    <location>
        <begin position="496"/>
        <end position="513"/>
    </location>
</feature>
<keyword evidence="13" id="KW-0915">Sodium</keyword>
<keyword evidence="8" id="KW-0732">Signal</keyword>
<dbReference type="NCBIfam" id="TIGR00367">
    <property type="entry name" value="calcium/sodium antiporter"/>
    <property type="match status" value="1"/>
</dbReference>
<feature type="domain" description="Sodium/calcium exchanger membrane region" evidence="18">
    <location>
        <begin position="76"/>
        <end position="218"/>
    </location>
</feature>
<comment type="subcellular location">
    <subcellularLocation>
        <location evidence="1">Membrane</location>
        <topology evidence="1">Multi-pass membrane protein</topology>
    </subcellularLocation>
</comment>
<feature type="transmembrane region" description="Helical" evidence="17">
    <location>
        <begin position="111"/>
        <end position="135"/>
    </location>
</feature>
<comment type="similarity">
    <text evidence="2">Belongs to the Ca(2+):cation antiporter (CaCA) (TC 2.A.19) family. SLC24A subfamily.</text>
</comment>
<keyword evidence="7 17" id="KW-0812">Transmembrane</keyword>
<feature type="transmembrane region" description="Helical" evidence="17">
    <location>
        <begin position="141"/>
        <end position="163"/>
    </location>
</feature>
<feature type="transmembrane region" description="Helical" evidence="17">
    <location>
        <begin position="394"/>
        <end position="417"/>
    </location>
</feature>
<keyword evidence="12 17" id="KW-1133">Transmembrane helix</keyword>
<dbReference type="GO" id="GO:0006874">
    <property type="term" value="P:intracellular calcium ion homeostasis"/>
    <property type="evidence" value="ECO:0007669"/>
    <property type="project" value="TreeGrafter"/>
</dbReference>
<dbReference type="Pfam" id="PF01699">
    <property type="entry name" value="Na_Ca_ex"/>
    <property type="match status" value="2"/>
</dbReference>
<dbReference type="GO" id="GO:0008273">
    <property type="term" value="F:calcium, potassium:sodium antiporter activity"/>
    <property type="evidence" value="ECO:0007669"/>
    <property type="project" value="TreeGrafter"/>
</dbReference>
<comment type="caution">
    <text evidence="19">The sequence shown here is derived from an EMBL/GenBank/DDBJ whole genome shotgun (WGS) entry which is preliminary data.</text>
</comment>
<keyword evidence="15 17" id="KW-0472">Membrane</keyword>
<proteinExistence type="inferred from homology"/>
<evidence type="ECO:0000256" key="9">
    <source>
        <dbReference type="ARBA" id="ARBA00022837"/>
    </source>
</evidence>
<reference evidence="19 20" key="1">
    <citation type="journal article" date="2017" name="Gigascience">
        <title>Genome sequence of the small brown planthopper, Laodelphax striatellus.</title>
        <authorList>
            <person name="Zhu J."/>
            <person name="Jiang F."/>
            <person name="Wang X."/>
            <person name="Yang P."/>
            <person name="Bao Y."/>
            <person name="Zhao W."/>
            <person name="Wang W."/>
            <person name="Lu H."/>
            <person name="Wang Q."/>
            <person name="Cui N."/>
            <person name="Li J."/>
            <person name="Chen X."/>
            <person name="Luo L."/>
            <person name="Yu J."/>
            <person name="Kang L."/>
            <person name="Cui F."/>
        </authorList>
    </citation>
    <scope>NUCLEOTIDE SEQUENCE [LARGE SCALE GENOMIC DNA]</scope>
    <source>
        <strain evidence="19">Lst14</strain>
    </source>
</reference>
<dbReference type="InterPro" id="IPR004481">
    <property type="entry name" value="K/Na/Ca-exchanger"/>
</dbReference>
<feature type="transmembrane region" description="Helical" evidence="17">
    <location>
        <begin position="7"/>
        <end position="27"/>
    </location>
</feature>
<evidence type="ECO:0000256" key="17">
    <source>
        <dbReference type="SAM" id="Phobius"/>
    </source>
</evidence>
<keyword evidence="16" id="KW-0739">Sodium transport</keyword>
<evidence type="ECO:0000256" key="13">
    <source>
        <dbReference type="ARBA" id="ARBA00023053"/>
    </source>
</evidence>
<evidence type="ECO:0000256" key="6">
    <source>
        <dbReference type="ARBA" id="ARBA00022568"/>
    </source>
</evidence>
<keyword evidence="9" id="KW-0106">Calcium</keyword>
<keyword evidence="5" id="KW-0633">Potassium transport</keyword>
<dbReference type="PANTHER" id="PTHR10846">
    <property type="entry name" value="SODIUM/POTASSIUM/CALCIUM EXCHANGER"/>
    <property type="match status" value="1"/>
</dbReference>
<evidence type="ECO:0000256" key="3">
    <source>
        <dbReference type="ARBA" id="ARBA00022448"/>
    </source>
</evidence>
<dbReference type="InterPro" id="IPR044880">
    <property type="entry name" value="NCX_ion-bd_dom_sf"/>
</dbReference>
<feature type="transmembrane region" description="Helical" evidence="17">
    <location>
        <begin position="175"/>
        <end position="194"/>
    </location>
</feature>
<dbReference type="GO" id="GO:0005262">
    <property type="term" value="F:calcium channel activity"/>
    <property type="evidence" value="ECO:0007669"/>
    <property type="project" value="TreeGrafter"/>
</dbReference>
<dbReference type="Gene3D" id="1.20.1420.30">
    <property type="entry name" value="NCX, central ion-binding region"/>
    <property type="match status" value="2"/>
</dbReference>
<evidence type="ECO:0000256" key="16">
    <source>
        <dbReference type="ARBA" id="ARBA00023201"/>
    </source>
</evidence>
<dbReference type="FunFam" id="1.20.1420.30:FF:000009">
    <property type="entry name" value="sodium/potassium/calcium exchanger 5 isoform X2"/>
    <property type="match status" value="1"/>
</dbReference>
<keyword evidence="3" id="KW-0813">Transport</keyword>
<evidence type="ECO:0000256" key="5">
    <source>
        <dbReference type="ARBA" id="ARBA00022538"/>
    </source>
</evidence>
<evidence type="ECO:0000256" key="15">
    <source>
        <dbReference type="ARBA" id="ARBA00023136"/>
    </source>
</evidence>
<dbReference type="AlphaFoldDB" id="A0A482WY05"/>
<feature type="transmembrane region" description="Helical" evidence="17">
    <location>
        <begin position="72"/>
        <end position="90"/>
    </location>
</feature>
<feature type="transmembrane region" description="Helical" evidence="17">
    <location>
        <begin position="429"/>
        <end position="447"/>
    </location>
</feature>
<feature type="transmembrane region" description="Helical" evidence="17">
    <location>
        <begin position="359"/>
        <end position="382"/>
    </location>
</feature>
<keyword evidence="14" id="KW-0406">Ion transport</keyword>
<gene>
    <name evidence="19" type="ORF">LSTR_LSTR006450</name>
</gene>
<dbReference type="OrthoDB" id="2127281at2759"/>
<evidence type="ECO:0000256" key="2">
    <source>
        <dbReference type="ARBA" id="ARBA00005364"/>
    </source>
</evidence>
<evidence type="ECO:0000259" key="18">
    <source>
        <dbReference type="Pfam" id="PF01699"/>
    </source>
</evidence>
<evidence type="ECO:0000313" key="19">
    <source>
        <dbReference type="EMBL" id="RZF38051.1"/>
    </source>
</evidence>
<dbReference type="Proteomes" id="UP000291343">
    <property type="component" value="Unassembled WGS sequence"/>
</dbReference>
<evidence type="ECO:0000256" key="14">
    <source>
        <dbReference type="ARBA" id="ARBA00023065"/>
    </source>
</evidence>
<evidence type="ECO:0000256" key="10">
    <source>
        <dbReference type="ARBA" id="ARBA00022847"/>
    </source>
</evidence>
<evidence type="ECO:0000256" key="7">
    <source>
        <dbReference type="ARBA" id="ARBA00022692"/>
    </source>
</evidence>
<evidence type="ECO:0000256" key="1">
    <source>
        <dbReference type="ARBA" id="ARBA00004141"/>
    </source>
</evidence>
<sequence length="530" mass="58393">MHLIGRAVPLLGLIVSVCLVVVVSSTADTDSDLWSSSSVEIRELNCTVKKGSSNSEFPDDIFTDYQRKHGAIIFHILVALYCFIIIAIVCNDYFLPSVECICKDLNLTEDVAGATFMSIATSAPELFVNVIGTFLTESDLGVGTVVGSAVFNTLGVAACGGLAASTAIPLEVYPLARDCVIYITVIALLTGILWDDKVYWYEAMVLLILYVLYFIFMFSEKRIIAVLKKVFPLTKTTTLRKTGVSSSCESLHLETAEIGTFNEKDSTLVYGTYTPRYGTCDSVIPTIDGDLQQKKRDLEKQKPTDTTNQYPPQQEEKIKIDPVCKPPECGLPFCWWLFTRPVSSILWMTIPDCRLYRKLYPITFCMCVVWIGICSYIVSWMMTICGETFKVSDALMGITLLAIGGSMPEACSSVINARKGIGSMSISNALGANTLDILLCLGMPWLIKTLLPARMHGGPVTIASPGLVYNNALQILCVMVLYLSAAANRYKLNRTLGFVCVIMYTLFIVFIILNELNVFKLLPVSQECPS</sequence>
<dbReference type="PANTHER" id="PTHR10846:SF2">
    <property type="entry name" value="RE48874P"/>
    <property type="match status" value="1"/>
</dbReference>